<keyword evidence="6 11" id="KW-0798">TonB box</keyword>
<dbReference type="Pfam" id="PF07715">
    <property type="entry name" value="Plug"/>
    <property type="match status" value="1"/>
</dbReference>
<dbReference type="GO" id="GO:0009279">
    <property type="term" value="C:cell outer membrane"/>
    <property type="evidence" value="ECO:0007669"/>
    <property type="project" value="UniProtKB-SubCell"/>
</dbReference>
<gene>
    <name evidence="14" type="ORF">SAMN04487910_2244</name>
</gene>
<keyword evidence="4 10" id="KW-0812">Transmembrane</keyword>
<feature type="domain" description="TonB-dependent receptor plug" evidence="13">
    <location>
        <begin position="49"/>
        <end position="152"/>
    </location>
</feature>
<dbReference type="AlphaFoldDB" id="A0A1H7PN11"/>
<dbReference type="GO" id="GO:0044718">
    <property type="term" value="P:siderophore transmembrane transport"/>
    <property type="evidence" value="ECO:0007669"/>
    <property type="project" value="TreeGrafter"/>
</dbReference>
<reference evidence="14 15" key="1">
    <citation type="submission" date="2016-10" db="EMBL/GenBank/DDBJ databases">
        <authorList>
            <person name="de Groot N.N."/>
        </authorList>
    </citation>
    <scope>NUCLEOTIDE SEQUENCE [LARGE SCALE GENOMIC DNA]</scope>
    <source>
        <strain evidence="14 15">DSM 25232</strain>
    </source>
</reference>
<evidence type="ECO:0000313" key="15">
    <source>
        <dbReference type="Proteomes" id="UP000198521"/>
    </source>
</evidence>
<evidence type="ECO:0000256" key="5">
    <source>
        <dbReference type="ARBA" id="ARBA00022729"/>
    </source>
</evidence>
<comment type="subcellular location">
    <subcellularLocation>
        <location evidence="1 10">Cell outer membrane</location>
        <topology evidence="1 10">Multi-pass membrane protein</topology>
    </subcellularLocation>
</comment>
<comment type="similarity">
    <text evidence="10 11">Belongs to the TonB-dependent receptor family.</text>
</comment>
<evidence type="ECO:0000256" key="10">
    <source>
        <dbReference type="PROSITE-ProRule" id="PRU01360"/>
    </source>
</evidence>
<dbReference type="InterPro" id="IPR000531">
    <property type="entry name" value="Beta-barrel_TonB"/>
</dbReference>
<dbReference type="RefSeq" id="WP_091408308.1">
    <property type="nucleotide sequence ID" value="NZ_FOAB01000004.1"/>
</dbReference>
<evidence type="ECO:0000256" key="8">
    <source>
        <dbReference type="ARBA" id="ARBA00023170"/>
    </source>
</evidence>
<sequence length="719" mass="81599">MNKFIVILLFFCFNIYCQKNTNPKENDSLKAEKLEEVILTATRTERQLSSIPLPVTLISGSTIKKSGSVRIDDILAEQTGLILATDESGFEGIQIQGIDSDYTLILMDGVPLVGRSSGNFDLSRLTVGNIKQIEVVKGPTSSLYGSEALAGVINIITEKPKNEKLTGRASYRIGSFTAQDMNLSLQQKKGKIRYALFGNRFSRDKYVLEPNDSDRSITVNPIENYTLNGKFYYDINNNIKLSASGRYFDQLQNSGFSFTDTDGDGQEIIVNAEGEALERDLNTLLKLDQNWSEKFNTTYEFYYTNYIAEDISRDTETSDIVFNNLFDQKLLRAEIRGNNIIKGMGTITTGVGYQYDFLDRTLFENEVSFNSQYVYTQFDMIPLENLNIIIGVRFDNHSEYSNQVSPKFAFNYKITDQLSIKGSTGYGFKAPDFRQLYLNFTNPSVGYSVLGYKTVPKELQLLFDQGQLAFGDNLTPDQGQARVNELIATFDNDLEAESSIGYNIGLNYRQSKKLILDINFFRNDFRNLIDTFVLARKTNGQNVFSYQNFDEIYTEGIEFSATYNIFENLEISGGYQLLYAFNKDIKKQVENGELFVRDENLTSIVLSKDDHYGFFNRSRHNGNLKVFWDIKKWDLNVNARAIYRSKYGLGDTNGNGTFDTFDDDAVVVDGFATLNIAASKKLFKKFEIQAGADNILNYQNINIPGNPGTRGYVRVNYQF</sequence>
<dbReference type="Proteomes" id="UP000198521">
    <property type="component" value="Unassembled WGS sequence"/>
</dbReference>
<name>A0A1H7PN11_AQUAM</name>
<dbReference type="OrthoDB" id="9764669at2"/>
<dbReference type="Gene3D" id="2.170.130.10">
    <property type="entry name" value="TonB-dependent receptor, plug domain"/>
    <property type="match status" value="1"/>
</dbReference>
<dbReference type="InterPro" id="IPR036942">
    <property type="entry name" value="Beta-barrel_TonB_sf"/>
</dbReference>
<keyword evidence="3 10" id="KW-1134">Transmembrane beta strand</keyword>
<dbReference type="PROSITE" id="PS52016">
    <property type="entry name" value="TONB_DEPENDENT_REC_3"/>
    <property type="match status" value="1"/>
</dbReference>
<dbReference type="PANTHER" id="PTHR30069:SF29">
    <property type="entry name" value="HEMOGLOBIN AND HEMOGLOBIN-HAPTOGLOBIN-BINDING PROTEIN 1-RELATED"/>
    <property type="match status" value="1"/>
</dbReference>
<keyword evidence="5" id="KW-0732">Signal</keyword>
<evidence type="ECO:0000256" key="1">
    <source>
        <dbReference type="ARBA" id="ARBA00004571"/>
    </source>
</evidence>
<organism evidence="14 15">
    <name type="scientific">Aquimarina amphilecti</name>
    <dbReference type="NCBI Taxonomy" id="1038014"/>
    <lineage>
        <taxon>Bacteria</taxon>
        <taxon>Pseudomonadati</taxon>
        <taxon>Bacteroidota</taxon>
        <taxon>Flavobacteriia</taxon>
        <taxon>Flavobacteriales</taxon>
        <taxon>Flavobacteriaceae</taxon>
        <taxon>Aquimarina</taxon>
    </lineage>
</organism>
<dbReference type="EMBL" id="FOAB01000004">
    <property type="protein sequence ID" value="SEL36447.1"/>
    <property type="molecule type" value="Genomic_DNA"/>
</dbReference>
<evidence type="ECO:0000256" key="9">
    <source>
        <dbReference type="ARBA" id="ARBA00023237"/>
    </source>
</evidence>
<dbReference type="GO" id="GO:0015344">
    <property type="term" value="F:siderophore uptake transmembrane transporter activity"/>
    <property type="evidence" value="ECO:0007669"/>
    <property type="project" value="TreeGrafter"/>
</dbReference>
<dbReference type="InterPro" id="IPR012910">
    <property type="entry name" value="Plug_dom"/>
</dbReference>
<dbReference type="PANTHER" id="PTHR30069">
    <property type="entry name" value="TONB-DEPENDENT OUTER MEMBRANE RECEPTOR"/>
    <property type="match status" value="1"/>
</dbReference>
<dbReference type="Gene3D" id="2.40.170.20">
    <property type="entry name" value="TonB-dependent receptor, beta-barrel domain"/>
    <property type="match status" value="1"/>
</dbReference>
<dbReference type="CDD" id="cd01347">
    <property type="entry name" value="ligand_gated_channel"/>
    <property type="match status" value="1"/>
</dbReference>
<proteinExistence type="inferred from homology"/>
<evidence type="ECO:0000256" key="7">
    <source>
        <dbReference type="ARBA" id="ARBA00023136"/>
    </source>
</evidence>
<keyword evidence="2 10" id="KW-0813">Transport</keyword>
<evidence type="ECO:0000256" key="11">
    <source>
        <dbReference type="RuleBase" id="RU003357"/>
    </source>
</evidence>
<accession>A0A1H7PN11</accession>
<dbReference type="SUPFAM" id="SSF56935">
    <property type="entry name" value="Porins"/>
    <property type="match status" value="1"/>
</dbReference>
<keyword evidence="15" id="KW-1185">Reference proteome</keyword>
<evidence type="ECO:0000259" key="13">
    <source>
        <dbReference type="Pfam" id="PF07715"/>
    </source>
</evidence>
<protein>
    <submittedName>
        <fullName evidence="14">Outer membrane receptor for ferrienterochelin and colicins</fullName>
    </submittedName>
</protein>
<keyword evidence="8 14" id="KW-0675">Receptor</keyword>
<keyword evidence="7 10" id="KW-0472">Membrane</keyword>
<evidence type="ECO:0000256" key="2">
    <source>
        <dbReference type="ARBA" id="ARBA00022448"/>
    </source>
</evidence>
<evidence type="ECO:0000256" key="3">
    <source>
        <dbReference type="ARBA" id="ARBA00022452"/>
    </source>
</evidence>
<dbReference type="InterPro" id="IPR037066">
    <property type="entry name" value="Plug_dom_sf"/>
</dbReference>
<keyword evidence="9 10" id="KW-0998">Cell outer membrane</keyword>
<evidence type="ECO:0000313" key="14">
    <source>
        <dbReference type="EMBL" id="SEL36447.1"/>
    </source>
</evidence>
<evidence type="ECO:0000256" key="4">
    <source>
        <dbReference type="ARBA" id="ARBA00022692"/>
    </source>
</evidence>
<dbReference type="InterPro" id="IPR039426">
    <property type="entry name" value="TonB-dep_rcpt-like"/>
</dbReference>
<dbReference type="Pfam" id="PF00593">
    <property type="entry name" value="TonB_dep_Rec_b-barrel"/>
    <property type="match status" value="1"/>
</dbReference>
<evidence type="ECO:0000259" key="12">
    <source>
        <dbReference type="Pfam" id="PF00593"/>
    </source>
</evidence>
<feature type="domain" description="TonB-dependent receptor-like beta-barrel" evidence="12">
    <location>
        <begin position="226"/>
        <end position="695"/>
    </location>
</feature>
<dbReference type="STRING" id="1038014.SAMN04487910_2244"/>
<evidence type="ECO:0000256" key="6">
    <source>
        <dbReference type="ARBA" id="ARBA00023077"/>
    </source>
</evidence>